<keyword evidence="2" id="KW-0732">Signal</keyword>
<dbReference type="OrthoDB" id="8550022at2"/>
<accession>A0A1H8HE80</accession>
<keyword evidence="4" id="KW-0564">Palmitate</keyword>
<name>A0A1H8HE80_9PROT</name>
<dbReference type="GO" id="GO:0009279">
    <property type="term" value="C:cell outer membrane"/>
    <property type="evidence" value="ECO:0007669"/>
    <property type="project" value="UniProtKB-SubCell"/>
</dbReference>
<comment type="subcellular location">
    <subcellularLocation>
        <location evidence="1">Cell outer membrane</location>
        <topology evidence="1">Lipid-anchor</topology>
    </subcellularLocation>
</comment>
<dbReference type="EMBL" id="FOCP01000023">
    <property type="protein sequence ID" value="SEN54556.1"/>
    <property type="molecule type" value="Genomic_DNA"/>
</dbReference>
<dbReference type="AlphaFoldDB" id="A0A1H8HE80"/>
<evidence type="ECO:0000256" key="4">
    <source>
        <dbReference type="ARBA" id="ARBA00023139"/>
    </source>
</evidence>
<feature type="region of interest" description="Disordered" evidence="7">
    <location>
        <begin position="24"/>
        <end position="44"/>
    </location>
</feature>
<evidence type="ECO:0000256" key="1">
    <source>
        <dbReference type="ARBA" id="ARBA00004459"/>
    </source>
</evidence>
<evidence type="ECO:0000256" key="3">
    <source>
        <dbReference type="ARBA" id="ARBA00023136"/>
    </source>
</evidence>
<evidence type="ECO:0000313" key="8">
    <source>
        <dbReference type="EMBL" id="SEN54556.1"/>
    </source>
</evidence>
<evidence type="ECO:0000256" key="6">
    <source>
        <dbReference type="ARBA" id="ARBA00023288"/>
    </source>
</evidence>
<evidence type="ECO:0000313" key="9">
    <source>
        <dbReference type="Proteomes" id="UP000199459"/>
    </source>
</evidence>
<keyword evidence="6 8" id="KW-0449">Lipoprotein</keyword>
<dbReference type="Proteomes" id="UP000199459">
    <property type="component" value="Unassembled WGS sequence"/>
</dbReference>
<evidence type="ECO:0000256" key="2">
    <source>
        <dbReference type="ARBA" id="ARBA00022729"/>
    </source>
</evidence>
<dbReference type="NCBIfam" id="NF047847">
    <property type="entry name" value="SS_mature_LptM"/>
    <property type="match status" value="1"/>
</dbReference>
<keyword evidence="3" id="KW-0472">Membrane</keyword>
<evidence type="ECO:0000256" key="7">
    <source>
        <dbReference type="SAM" id="MobiDB-lite"/>
    </source>
</evidence>
<proteinExistence type="predicted"/>
<reference evidence="8 9" key="1">
    <citation type="submission" date="2016-10" db="EMBL/GenBank/DDBJ databases">
        <authorList>
            <person name="de Groot N.N."/>
        </authorList>
    </citation>
    <scope>NUCLEOTIDE SEQUENCE [LARGE SCALE GENOMIC DNA]</scope>
    <source>
        <strain evidence="8 9">Nm22</strain>
    </source>
</reference>
<keyword evidence="5" id="KW-0998">Cell outer membrane</keyword>
<sequence>MTLFVLTACGNKGPLYLPESEVQSINMSPTTPPAAATIKDDTEE</sequence>
<dbReference type="InterPro" id="IPR032831">
    <property type="entry name" value="LptM_cons"/>
</dbReference>
<evidence type="ECO:0000256" key="5">
    <source>
        <dbReference type="ARBA" id="ARBA00023237"/>
    </source>
</evidence>
<organism evidence="8 9">
    <name type="scientific">Nitrosomonas marina</name>
    <dbReference type="NCBI Taxonomy" id="917"/>
    <lineage>
        <taxon>Bacteria</taxon>
        <taxon>Pseudomonadati</taxon>
        <taxon>Pseudomonadota</taxon>
        <taxon>Betaproteobacteria</taxon>
        <taxon>Nitrosomonadales</taxon>
        <taxon>Nitrosomonadaceae</taxon>
        <taxon>Nitrosomonas</taxon>
    </lineage>
</organism>
<protein>
    <submittedName>
        <fullName evidence="8">Lipoprotein-attachment site-containing protein</fullName>
    </submittedName>
</protein>
<dbReference type="Pfam" id="PF13627">
    <property type="entry name" value="LptM_cons"/>
    <property type="match status" value="1"/>
</dbReference>
<gene>
    <name evidence="8" type="ORF">SAMN05216325_12326</name>
</gene>